<sequence>MSNDSKLKLFQYLYFFPAILCMMLFLNADMSSFPYAKLFGTISGSFAAIMLAAFWNLKLRMKKEKSS</sequence>
<dbReference type="Proteomes" id="UP000029389">
    <property type="component" value="Unassembled WGS sequence"/>
</dbReference>
<evidence type="ECO:0000313" key="5">
    <source>
        <dbReference type="Proteomes" id="UP000264294"/>
    </source>
</evidence>
<keyword evidence="5" id="KW-1185">Reference proteome</keyword>
<dbReference type="EMBL" id="JMQC01000008">
    <property type="protein sequence ID" value="KFN03568.1"/>
    <property type="molecule type" value="Genomic_DNA"/>
</dbReference>
<feature type="transmembrane region" description="Helical" evidence="1">
    <location>
        <begin position="34"/>
        <end position="57"/>
    </location>
</feature>
<proteinExistence type="predicted"/>
<organism evidence="2 4">
    <name type="scientific">Bacillus clarus</name>
    <dbReference type="NCBI Taxonomy" id="2338372"/>
    <lineage>
        <taxon>Bacteria</taxon>
        <taxon>Bacillati</taxon>
        <taxon>Bacillota</taxon>
        <taxon>Bacilli</taxon>
        <taxon>Bacillales</taxon>
        <taxon>Bacillaceae</taxon>
        <taxon>Bacillus</taxon>
        <taxon>Bacillus cereus group</taxon>
    </lineage>
</organism>
<gene>
    <name evidence="3" type="ORF">D0U04_16960</name>
    <name evidence="2" type="ORF">DJ93_2970</name>
</gene>
<accession>A0A090YZS3</accession>
<dbReference type="PATRIC" id="fig|1405.8.peg.3093"/>
<keyword evidence="1" id="KW-1133">Transmembrane helix</keyword>
<evidence type="ECO:0000313" key="2">
    <source>
        <dbReference type="EMBL" id="KFN03568.1"/>
    </source>
</evidence>
<keyword evidence="1" id="KW-0472">Membrane</keyword>
<dbReference type="EMBL" id="QVOD01000020">
    <property type="protein sequence ID" value="RFT65880.1"/>
    <property type="molecule type" value="Genomic_DNA"/>
</dbReference>
<keyword evidence="1" id="KW-0812">Transmembrane</keyword>
<reference evidence="3 5" key="2">
    <citation type="submission" date="2018-08" db="EMBL/GenBank/DDBJ databases">
        <title>Bacillus clarus sp. nov. strain PS00077A.</title>
        <authorList>
            <person name="Mendez Acevedo M."/>
            <person name="Carroll L."/>
            <person name="Mukherjee M."/>
            <person name="Wiedmann M."/>
            <person name="Kovac J."/>
        </authorList>
    </citation>
    <scope>NUCLEOTIDE SEQUENCE [LARGE SCALE GENOMIC DNA]</scope>
    <source>
        <strain evidence="3 5">PS00077A</strain>
    </source>
</reference>
<dbReference type="AlphaFoldDB" id="A0A090YZS3"/>
<reference evidence="2 4" key="1">
    <citation type="submission" date="2014-04" db="EMBL/GenBank/DDBJ databases">
        <authorList>
            <person name="Bishop-Lilly K.A."/>
            <person name="Broomall S.M."/>
            <person name="Chain P.S."/>
            <person name="Chertkov O."/>
            <person name="Coyne S.R."/>
            <person name="Daligault H.E."/>
            <person name="Davenport K.W."/>
            <person name="Erkkila T."/>
            <person name="Frey K.G."/>
            <person name="Gibbons H.S."/>
            <person name="Gu W."/>
            <person name="Jaissle J."/>
            <person name="Johnson S.L."/>
            <person name="Koroleva G.I."/>
            <person name="Ladner J.T."/>
            <person name="Lo C.-C."/>
            <person name="Minogue T.D."/>
            <person name="Munk C."/>
            <person name="Palacios G.F."/>
            <person name="Redden C.L."/>
            <person name="Rosenzweig C.N."/>
            <person name="Scholz M.B."/>
            <person name="Teshima H."/>
            <person name="Xu Y."/>
        </authorList>
    </citation>
    <scope>NUCLEOTIDE SEQUENCE [LARGE SCALE GENOMIC DNA]</scope>
    <source>
        <strain evidence="2 4">BHP</strain>
    </source>
</reference>
<evidence type="ECO:0000313" key="3">
    <source>
        <dbReference type="EMBL" id="RFT65880.1"/>
    </source>
</evidence>
<name>A0A090YZS3_9BACI</name>
<evidence type="ECO:0000313" key="4">
    <source>
        <dbReference type="Proteomes" id="UP000029389"/>
    </source>
</evidence>
<evidence type="ECO:0000256" key="1">
    <source>
        <dbReference type="SAM" id="Phobius"/>
    </source>
</evidence>
<dbReference type="Proteomes" id="UP000264294">
    <property type="component" value="Unassembled WGS sequence"/>
</dbReference>
<comment type="caution">
    <text evidence="2">The sequence shown here is derived from an EMBL/GenBank/DDBJ whole genome shotgun (WGS) entry which is preliminary data.</text>
</comment>
<dbReference type="RefSeq" id="WP_042981708.1">
    <property type="nucleotide sequence ID" value="NZ_JMQC01000008.1"/>
</dbReference>
<feature type="transmembrane region" description="Helical" evidence="1">
    <location>
        <begin position="12"/>
        <end position="28"/>
    </location>
</feature>
<protein>
    <submittedName>
        <fullName evidence="2">Putative membrane protein</fullName>
    </submittedName>
</protein>